<accession>A0A512BH18</accession>
<name>A0A512BH18_9BACT</name>
<comment type="caution">
    <text evidence="1">The sequence shown here is derived from an EMBL/GenBank/DDBJ whole genome shotgun (WGS) entry which is preliminary data.</text>
</comment>
<dbReference type="AlphaFoldDB" id="A0A512BH18"/>
<gene>
    <name evidence="1" type="ORF">SAE01_37490</name>
</gene>
<reference evidence="1 2" key="1">
    <citation type="submission" date="2019-07" db="EMBL/GenBank/DDBJ databases">
        <title>Whole genome shotgun sequence of Segetibacter aerophilus NBRC 106135.</title>
        <authorList>
            <person name="Hosoyama A."/>
            <person name="Uohara A."/>
            <person name="Ohji S."/>
            <person name="Ichikawa N."/>
        </authorList>
    </citation>
    <scope>NUCLEOTIDE SEQUENCE [LARGE SCALE GENOMIC DNA]</scope>
    <source>
        <strain evidence="1 2">NBRC 106135</strain>
    </source>
</reference>
<evidence type="ECO:0000313" key="1">
    <source>
        <dbReference type="EMBL" id="GEO11253.1"/>
    </source>
</evidence>
<sequence length="251" mass="26651">MAYKLKSGPGAYIGVATTKQAVDFSFADPLHAATAYTAAAKNLQLRLEGGYQFTSKAIALRKPVNTKSFASKYAGRTTSETARRCTRSSSISRCGGMRNSANTAAASLSKITPKDEGLFLRIQPSVGLAYAPIGGGIETTTKNGSTNYTYRAGSTTALVAGTAFEFGTKTQTKFIVSVNYLQGLGNNTQTVTSNEMLKPTTTTFSSKTSGFNVSLGIPIVFKKKPAVIAAPPIINRSSHHGRCGQYRSYQL</sequence>
<dbReference type="EMBL" id="BJYT01000018">
    <property type="protein sequence ID" value="GEO11253.1"/>
    <property type="molecule type" value="Genomic_DNA"/>
</dbReference>
<proteinExistence type="predicted"/>
<dbReference type="Proteomes" id="UP000321513">
    <property type="component" value="Unassembled WGS sequence"/>
</dbReference>
<evidence type="ECO:0000313" key="2">
    <source>
        <dbReference type="Proteomes" id="UP000321513"/>
    </source>
</evidence>
<protein>
    <submittedName>
        <fullName evidence="1">Uncharacterized protein</fullName>
    </submittedName>
</protein>
<keyword evidence="2" id="KW-1185">Reference proteome</keyword>
<organism evidence="1 2">
    <name type="scientific">Segetibacter aerophilus</name>
    <dbReference type="NCBI Taxonomy" id="670293"/>
    <lineage>
        <taxon>Bacteria</taxon>
        <taxon>Pseudomonadati</taxon>
        <taxon>Bacteroidota</taxon>
        <taxon>Chitinophagia</taxon>
        <taxon>Chitinophagales</taxon>
        <taxon>Chitinophagaceae</taxon>
        <taxon>Segetibacter</taxon>
    </lineage>
</organism>